<name>A0ABV8GBF9_9ACTN</name>
<dbReference type="Gene3D" id="1.10.230.10">
    <property type="entry name" value="Cytochrome P450-Terp, domain 2"/>
    <property type="match status" value="1"/>
</dbReference>
<dbReference type="EMBL" id="JBHSBI010000015">
    <property type="protein sequence ID" value="MFC4011331.1"/>
    <property type="molecule type" value="Genomic_DNA"/>
</dbReference>
<dbReference type="InterPro" id="IPR009061">
    <property type="entry name" value="DNA-bd_dom_put_sf"/>
</dbReference>
<proteinExistence type="inferred from homology"/>
<evidence type="ECO:0000313" key="8">
    <source>
        <dbReference type="EMBL" id="MFC4011331.1"/>
    </source>
</evidence>
<accession>A0ABV8GBF9</accession>
<evidence type="ECO:0000256" key="5">
    <source>
        <dbReference type="RuleBase" id="RU003406"/>
    </source>
</evidence>
<dbReference type="Gene3D" id="1.10.1660.10">
    <property type="match status" value="1"/>
</dbReference>
<evidence type="ECO:0000256" key="3">
    <source>
        <dbReference type="ARBA" id="ARBA00012972"/>
    </source>
</evidence>
<dbReference type="InterPro" id="IPR016143">
    <property type="entry name" value="Citrate_synth-like_sm_a-sub"/>
</dbReference>
<dbReference type="Proteomes" id="UP001595851">
    <property type="component" value="Unassembled WGS sequence"/>
</dbReference>
<dbReference type="InterPro" id="IPR019810">
    <property type="entry name" value="Citrate_synthase_AS"/>
</dbReference>
<dbReference type="SUPFAM" id="SSF48256">
    <property type="entry name" value="Citrate synthase"/>
    <property type="match status" value="1"/>
</dbReference>
<keyword evidence="4 5" id="KW-0808">Transferase</keyword>
<sequence>MPEECFLTTSDVAKRLGVKPETVYAYVSRGLLTNVRPGDRRGSLFAESEVEALAERRRSNRRPTGVVERTRTSLTLLTENEVYYRGLPLSELVATEPFEAVARLLWTGRLGDREPFRAPRELLDVATRAVATLPQGVRTTDRIRVAVVTAGAADHLRHDPDPTATTRRAAAIMAVAVDALAEHPHGDERGLGVRLWPSLAGGRDATADEATALTTLLTVMADHDLAASTLVARVAASTRAHPYAVVSAGLGAMDGEQHGSTSTLARRLLLDALDDPVAALAERLRGGAPIPGFGHRVYTAQDPRANIIFALLQDSPVLATVDWLTEQLADRPEHFPNASLALAAFAIHHGLVADAGESIFAIARMAGWVAHALEEYGEATLRFRAEGLYRGPSPGRSRLAAPQSGTSAGGADDPSKPSSPSLRATSDSKPYGTPPNGQSRLPARAVDSAEQGAKRGRAGG</sequence>
<reference evidence="9" key="1">
    <citation type="journal article" date="2019" name="Int. J. Syst. Evol. Microbiol.">
        <title>The Global Catalogue of Microorganisms (GCM) 10K type strain sequencing project: providing services to taxonomists for standard genome sequencing and annotation.</title>
        <authorList>
            <consortium name="The Broad Institute Genomics Platform"/>
            <consortium name="The Broad Institute Genome Sequencing Center for Infectious Disease"/>
            <person name="Wu L."/>
            <person name="Ma J."/>
        </authorList>
    </citation>
    <scope>NUCLEOTIDE SEQUENCE [LARGE SCALE GENOMIC DNA]</scope>
    <source>
        <strain evidence="9">TBRC 1276</strain>
    </source>
</reference>
<feature type="region of interest" description="Disordered" evidence="6">
    <location>
        <begin position="392"/>
        <end position="460"/>
    </location>
</feature>
<dbReference type="InterPro" id="IPR041657">
    <property type="entry name" value="HTH_17"/>
</dbReference>
<evidence type="ECO:0000256" key="4">
    <source>
        <dbReference type="ARBA" id="ARBA00022679"/>
    </source>
</evidence>
<comment type="pathway">
    <text evidence="1">Carbohydrate metabolism; tricarboxylic acid cycle.</text>
</comment>
<dbReference type="Pfam" id="PF00285">
    <property type="entry name" value="Citrate_synt"/>
    <property type="match status" value="1"/>
</dbReference>
<evidence type="ECO:0000256" key="2">
    <source>
        <dbReference type="ARBA" id="ARBA00010566"/>
    </source>
</evidence>
<dbReference type="InterPro" id="IPR002020">
    <property type="entry name" value="Citrate_synthase"/>
</dbReference>
<keyword evidence="9" id="KW-1185">Reference proteome</keyword>
<dbReference type="EC" id="2.3.3.16" evidence="3"/>
<dbReference type="InterPro" id="IPR036969">
    <property type="entry name" value="Citrate_synthase_sf"/>
</dbReference>
<feature type="domain" description="Helix-turn-helix" evidence="7">
    <location>
        <begin position="6"/>
        <end position="58"/>
    </location>
</feature>
<protein>
    <recommendedName>
        <fullName evidence="3">citrate synthase (unknown stereospecificity)</fullName>
        <ecNumber evidence="3">2.3.3.16</ecNumber>
    </recommendedName>
</protein>
<evidence type="ECO:0000313" key="9">
    <source>
        <dbReference type="Proteomes" id="UP001595851"/>
    </source>
</evidence>
<dbReference type="RefSeq" id="WP_379531283.1">
    <property type="nucleotide sequence ID" value="NZ_JBHSBI010000015.1"/>
</dbReference>
<dbReference type="PROSITE" id="PS00480">
    <property type="entry name" value="CITRATE_SYNTHASE"/>
    <property type="match status" value="1"/>
</dbReference>
<comment type="caution">
    <text evidence="8">The sequence shown here is derived from an EMBL/GenBank/DDBJ whole genome shotgun (WGS) entry which is preliminary data.</text>
</comment>
<organism evidence="8 9">
    <name type="scientific">Nonomuraea purpurea</name>
    <dbReference type="NCBI Taxonomy" id="1849276"/>
    <lineage>
        <taxon>Bacteria</taxon>
        <taxon>Bacillati</taxon>
        <taxon>Actinomycetota</taxon>
        <taxon>Actinomycetes</taxon>
        <taxon>Streptosporangiales</taxon>
        <taxon>Streptosporangiaceae</taxon>
        <taxon>Nonomuraea</taxon>
    </lineage>
</organism>
<dbReference type="SUPFAM" id="SSF46955">
    <property type="entry name" value="Putative DNA-binding domain"/>
    <property type="match status" value="1"/>
</dbReference>
<dbReference type="PANTHER" id="PTHR11739:SF4">
    <property type="entry name" value="CITRATE SYNTHASE, PEROXISOMAL"/>
    <property type="match status" value="1"/>
</dbReference>
<dbReference type="Gene3D" id="1.10.580.10">
    <property type="entry name" value="Citrate Synthase, domain 1"/>
    <property type="match status" value="1"/>
</dbReference>
<evidence type="ECO:0000259" key="7">
    <source>
        <dbReference type="Pfam" id="PF12728"/>
    </source>
</evidence>
<comment type="similarity">
    <text evidence="2 5">Belongs to the citrate synthase family.</text>
</comment>
<dbReference type="PANTHER" id="PTHR11739">
    <property type="entry name" value="CITRATE SYNTHASE"/>
    <property type="match status" value="1"/>
</dbReference>
<dbReference type="InterPro" id="IPR016142">
    <property type="entry name" value="Citrate_synth-like_lrg_a-sub"/>
</dbReference>
<evidence type="ECO:0000256" key="6">
    <source>
        <dbReference type="SAM" id="MobiDB-lite"/>
    </source>
</evidence>
<feature type="compositionally biased region" description="Polar residues" evidence="6">
    <location>
        <begin position="416"/>
        <end position="428"/>
    </location>
</feature>
<dbReference type="PRINTS" id="PR00143">
    <property type="entry name" value="CITRTSNTHASE"/>
</dbReference>
<dbReference type="Pfam" id="PF12728">
    <property type="entry name" value="HTH_17"/>
    <property type="match status" value="1"/>
</dbReference>
<gene>
    <name evidence="8" type="ORF">ACFOY2_29170</name>
</gene>
<evidence type="ECO:0000256" key="1">
    <source>
        <dbReference type="ARBA" id="ARBA00005163"/>
    </source>
</evidence>